<dbReference type="InterPro" id="IPR050482">
    <property type="entry name" value="Sensor_HK_TwoCompSys"/>
</dbReference>
<keyword evidence="4" id="KW-0802">TPR repeat</keyword>
<dbReference type="GO" id="GO:0000155">
    <property type="term" value="F:phosphorelay sensor kinase activity"/>
    <property type="evidence" value="ECO:0007669"/>
    <property type="project" value="InterPro"/>
</dbReference>
<dbReference type="InterPro" id="IPR003594">
    <property type="entry name" value="HATPase_dom"/>
</dbReference>
<feature type="domain" description="Histidine kinase/HSP90-like ATPase" evidence="6">
    <location>
        <begin position="548"/>
        <end position="639"/>
    </location>
</feature>
<dbReference type="SMART" id="SM00387">
    <property type="entry name" value="HATPase_c"/>
    <property type="match status" value="1"/>
</dbReference>
<dbReference type="EMBL" id="FNZR01000012">
    <property type="protein sequence ID" value="SEL88646.1"/>
    <property type="molecule type" value="Genomic_DNA"/>
</dbReference>
<dbReference type="Pfam" id="PF07730">
    <property type="entry name" value="HisKA_3"/>
    <property type="match status" value="1"/>
</dbReference>
<dbReference type="GO" id="GO:0046983">
    <property type="term" value="F:protein dimerization activity"/>
    <property type="evidence" value="ECO:0007669"/>
    <property type="project" value="InterPro"/>
</dbReference>
<dbReference type="SUPFAM" id="SSF55874">
    <property type="entry name" value="ATPase domain of HSP90 chaperone/DNA topoisomerase II/histidine kinase"/>
    <property type="match status" value="1"/>
</dbReference>
<evidence type="ECO:0000256" key="4">
    <source>
        <dbReference type="PROSITE-ProRule" id="PRU00339"/>
    </source>
</evidence>
<evidence type="ECO:0000256" key="1">
    <source>
        <dbReference type="ARBA" id="ARBA00022679"/>
    </source>
</evidence>
<dbReference type="AlphaFoldDB" id="A0A1H7TW24"/>
<evidence type="ECO:0000256" key="5">
    <source>
        <dbReference type="SAM" id="Phobius"/>
    </source>
</evidence>
<dbReference type="Pfam" id="PF02518">
    <property type="entry name" value="HATPase_c"/>
    <property type="match status" value="1"/>
</dbReference>
<dbReference type="Gene3D" id="1.25.40.10">
    <property type="entry name" value="Tetratricopeptide repeat domain"/>
    <property type="match status" value="2"/>
</dbReference>
<keyword evidence="1" id="KW-0808">Transferase</keyword>
<dbReference type="PROSITE" id="PS50005">
    <property type="entry name" value="TPR"/>
    <property type="match status" value="1"/>
</dbReference>
<dbReference type="GO" id="GO:0016020">
    <property type="term" value="C:membrane"/>
    <property type="evidence" value="ECO:0007669"/>
    <property type="project" value="InterPro"/>
</dbReference>
<evidence type="ECO:0000256" key="2">
    <source>
        <dbReference type="ARBA" id="ARBA00022777"/>
    </source>
</evidence>
<dbReference type="InterPro" id="IPR019734">
    <property type="entry name" value="TPR_rpt"/>
</dbReference>
<feature type="transmembrane region" description="Helical" evidence="5">
    <location>
        <begin position="394"/>
        <end position="416"/>
    </location>
</feature>
<keyword evidence="5" id="KW-0812">Transmembrane</keyword>
<dbReference type="InterPro" id="IPR011990">
    <property type="entry name" value="TPR-like_helical_dom_sf"/>
</dbReference>
<dbReference type="PANTHER" id="PTHR24421">
    <property type="entry name" value="NITRATE/NITRITE SENSOR PROTEIN NARX-RELATED"/>
    <property type="match status" value="1"/>
</dbReference>
<organism evidence="7 8">
    <name type="scientific">Parapedobacter koreensis</name>
    <dbReference type="NCBI Taxonomy" id="332977"/>
    <lineage>
        <taxon>Bacteria</taxon>
        <taxon>Pseudomonadati</taxon>
        <taxon>Bacteroidota</taxon>
        <taxon>Sphingobacteriia</taxon>
        <taxon>Sphingobacteriales</taxon>
        <taxon>Sphingobacteriaceae</taxon>
        <taxon>Parapedobacter</taxon>
    </lineage>
</organism>
<dbReference type="CDD" id="cd16917">
    <property type="entry name" value="HATPase_UhpB-NarQ-NarX-like"/>
    <property type="match status" value="1"/>
</dbReference>
<dbReference type="SMART" id="SM00028">
    <property type="entry name" value="TPR"/>
    <property type="match status" value="6"/>
</dbReference>
<accession>A0A1H7TW24</accession>
<keyword evidence="2 7" id="KW-0418">Kinase</keyword>
<evidence type="ECO:0000313" key="7">
    <source>
        <dbReference type="EMBL" id="SEL88646.1"/>
    </source>
</evidence>
<sequence>MSCLLSFFLFFVMGQIQLGLSIDSLKQVIAAMEDDTVKVATLITLGQQYESNQPDSAISYYQAARRLSEQLDYPAGVISYINNYTAVLNVQGRFEESLRLNLSGIDLCRRHALAALLPKALVNTGVVYQYMESYETAIDYYLQALPLVEQDTHMLSLLYGNLCGLYRNIHQPERALDYAQKGLALAEEDGNGYAIGSASINLGNALSDVGRQQEAIQHLQRGKRLGEELNDLNLLETALIDLGKVYLELEDPAGYLPAFEAALPLAEQIGDVSGQAYAMNGVALGLYWEKQYRQCERYLLEAMAFAEAHDQKEPLGEMLMLMSDVQLALDAPRRSQVYRAKHDSVSRVLVSTTTLARIQELETKYETARKEQELIQKDLMLRQRAQEARIQQQWLVAIAAGALLLMALLILGYRTYRQRQQLSRKAIEALHAEKETTHLKARLEGEQQERRRISQEMHDDMGAGLTKMLYLSRAFDGDQEAGRKIGETAEGLIKKMNEIIWTMNDDENTLDGLVARIHGTAAELLDNVGIALWFTVDDELPALMLPQDFRRGMYLAVKEAVHNAIKHSGASEVAITVCTDGGLTITVRDDGRGMPAEPPVKTQRNGMKNMQRHLAALGGSLTIDASEGTALRFQAPWPPSAE</sequence>
<keyword evidence="5" id="KW-0472">Membrane</keyword>
<evidence type="ECO:0000259" key="6">
    <source>
        <dbReference type="SMART" id="SM00387"/>
    </source>
</evidence>
<name>A0A1H7TW24_9SPHI</name>
<dbReference type="InterPro" id="IPR036890">
    <property type="entry name" value="HATPase_C_sf"/>
</dbReference>
<dbReference type="InterPro" id="IPR011712">
    <property type="entry name" value="Sig_transdc_His_kin_sub3_dim/P"/>
</dbReference>
<dbReference type="SUPFAM" id="SSF48452">
    <property type="entry name" value="TPR-like"/>
    <property type="match status" value="2"/>
</dbReference>
<keyword evidence="5" id="KW-1133">Transmembrane helix</keyword>
<keyword evidence="8" id="KW-1185">Reference proteome</keyword>
<protein>
    <submittedName>
        <fullName evidence="7">Signal transduction histidine kinase</fullName>
    </submittedName>
</protein>
<dbReference type="PANTHER" id="PTHR24421:SF58">
    <property type="entry name" value="SIGNAL TRANSDUCTION HISTIDINE-PROTEIN KINASE_PHOSPHATASE UHPB"/>
    <property type="match status" value="1"/>
</dbReference>
<gene>
    <name evidence="7" type="ORF">SAMN05421740_112108</name>
</gene>
<dbReference type="STRING" id="332977.SAMN05421740_112108"/>
<proteinExistence type="predicted"/>
<dbReference type="OrthoDB" id="9809670at2"/>
<keyword evidence="3" id="KW-0902">Two-component regulatory system</keyword>
<evidence type="ECO:0000313" key="8">
    <source>
        <dbReference type="Proteomes" id="UP000198916"/>
    </source>
</evidence>
<dbReference type="Proteomes" id="UP000198916">
    <property type="component" value="Unassembled WGS sequence"/>
</dbReference>
<feature type="repeat" description="TPR" evidence="4">
    <location>
        <begin position="118"/>
        <end position="151"/>
    </location>
</feature>
<evidence type="ECO:0000256" key="3">
    <source>
        <dbReference type="ARBA" id="ARBA00023012"/>
    </source>
</evidence>
<reference evidence="8" key="1">
    <citation type="submission" date="2016-10" db="EMBL/GenBank/DDBJ databases">
        <authorList>
            <person name="Varghese N."/>
            <person name="Submissions S."/>
        </authorList>
    </citation>
    <scope>NUCLEOTIDE SEQUENCE [LARGE SCALE GENOMIC DNA]</scope>
    <source>
        <strain evidence="8">Jip14</strain>
    </source>
</reference>
<dbReference type="RefSeq" id="WP_090608942.1">
    <property type="nucleotide sequence ID" value="NZ_FNZR01000012.1"/>
</dbReference>
<dbReference type="Gene3D" id="3.30.565.10">
    <property type="entry name" value="Histidine kinase-like ATPase, C-terminal domain"/>
    <property type="match status" value="1"/>
</dbReference>